<name>A0A383AVN8_9ZZZZ</name>
<sequence>VSRFKVRDTQPLTIDPATEKVFIT</sequence>
<gene>
    <name evidence="1" type="ORF">METZ01_LOCUS464487</name>
</gene>
<organism evidence="1">
    <name type="scientific">marine metagenome</name>
    <dbReference type="NCBI Taxonomy" id="408172"/>
    <lineage>
        <taxon>unclassified sequences</taxon>
        <taxon>metagenomes</taxon>
        <taxon>ecological metagenomes</taxon>
    </lineage>
</organism>
<reference evidence="1" key="1">
    <citation type="submission" date="2018-05" db="EMBL/GenBank/DDBJ databases">
        <authorList>
            <person name="Lanie J.A."/>
            <person name="Ng W.-L."/>
            <person name="Kazmierczak K.M."/>
            <person name="Andrzejewski T.M."/>
            <person name="Davidsen T.M."/>
            <person name="Wayne K.J."/>
            <person name="Tettelin H."/>
            <person name="Glass J.I."/>
            <person name="Rusch D."/>
            <person name="Podicherti R."/>
            <person name="Tsui H.-C.T."/>
            <person name="Winkler M.E."/>
        </authorList>
    </citation>
    <scope>NUCLEOTIDE SEQUENCE</scope>
</reference>
<feature type="non-terminal residue" evidence="1">
    <location>
        <position position="1"/>
    </location>
</feature>
<accession>A0A383AVN8</accession>
<proteinExistence type="predicted"/>
<evidence type="ECO:0000313" key="1">
    <source>
        <dbReference type="EMBL" id="SVE11633.1"/>
    </source>
</evidence>
<dbReference type="AlphaFoldDB" id="A0A383AVN8"/>
<protein>
    <submittedName>
        <fullName evidence="1">Uncharacterized protein</fullName>
    </submittedName>
</protein>
<dbReference type="EMBL" id="UINC01195187">
    <property type="protein sequence ID" value="SVE11633.1"/>
    <property type="molecule type" value="Genomic_DNA"/>
</dbReference>